<name>A0A7S0B823_9DINO</name>
<dbReference type="AlphaFoldDB" id="A0A7S0B823"/>
<dbReference type="EMBL" id="HBEG01048887">
    <property type="protein sequence ID" value="CAD8386097.1"/>
    <property type="molecule type" value="Transcribed_RNA"/>
</dbReference>
<organism evidence="1">
    <name type="scientific">Pyrodinium bahamense</name>
    <dbReference type="NCBI Taxonomy" id="73915"/>
    <lineage>
        <taxon>Eukaryota</taxon>
        <taxon>Sar</taxon>
        <taxon>Alveolata</taxon>
        <taxon>Dinophyceae</taxon>
        <taxon>Gonyaulacales</taxon>
        <taxon>Pyrocystaceae</taxon>
        <taxon>Pyrodinium</taxon>
    </lineage>
</organism>
<proteinExistence type="predicted"/>
<reference evidence="1" key="1">
    <citation type="submission" date="2021-01" db="EMBL/GenBank/DDBJ databases">
        <authorList>
            <person name="Corre E."/>
            <person name="Pelletier E."/>
            <person name="Niang G."/>
            <person name="Scheremetjew M."/>
            <person name="Finn R."/>
            <person name="Kale V."/>
            <person name="Holt S."/>
            <person name="Cochrane G."/>
            <person name="Meng A."/>
            <person name="Brown T."/>
            <person name="Cohen L."/>
        </authorList>
    </citation>
    <scope>NUCLEOTIDE SEQUENCE</scope>
    <source>
        <strain evidence="1">Pbaha01</strain>
    </source>
</reference>
<accession>A0A7S0B823</accession>
<sequence>MQKKNVGPCIIWRNCMLFLGSLLFWNMHSIWFGSWALDHLQLDQHTDSSKRILQFVLLKTRGRDAGRQTHHAGVFVPESVGIDELRRVAAALDVSLRPEAGQS</sequence>
<evidence type="ECO:0000313" key="1">
    <source>
        <dbReference type="EMBL" id="CAD8386097.1"/>
    </source>
</evidence>
<gene>
    <name evidence="1" type="ORF">PBAH0796_LOCUS29785</name>
</gene>
<protein>
    <submittedName>
        <fullName evidence="1">Uncharacterized protein</fullName>
    </submittedName>
</protein>